<evidence type="ECO:0000256" key="3">
    <source>
        <dbReference type="ARBA" id="ARBA00023015"/>
    </source>
</evidence>
<comment type="caution">
    <text evidence="6">The sequence shown here is derived from an EMBL/GenBank/DDBJ whole genome shotgun (WGS) entry which is preliminary data.</text>
</comment>
<evidence type="ECO:0000259" key="5">
    <source>
        <dbReference type="PROSITE" id="PS50921"/>
    </source>
</evidence>
<keyword evidence="4" id="KW-0804">Transcription</keyword>
<evidence type="ECO:0000256" key="1">
    <source>
        <dbReference type="ARBA" id="ARBA00022679"/>
    </source>
</evidence>
<dbReference type="PROSITE" id="PS50921">
    <property type="entry name" value="ANTAR"/>
    <property type="match status" value="1"/>
</dbReference>
<proteinExistence type="predicted"/>
<dbReference type="RefSeq" id="WP_184783709.1">
    <property type="nucleotide sequence ID" value="NZ_JACHMG010000001.1"/>
</dbReference>
<dbReference type="InterPro" id="IPR011006">
    <property type="entry name" value="CheY-like_superfamily"/>
</dbReference>
<feature type="domain" description="ANTAR" evidence="5">
    <location>
        <begin position="180"/>
        <end position="241"/>
    </location>
</feature>
<dbReference type="Gene3D" id="3.30.450.40">
    <property type="match status" value="1"/>
</dbReference>
<dbReference type="GO" id="GO:0003723">
    <property type="term" value="F:RNA binding"/>
    <property type="evidence" value="ECO:0007669"/>
    <property type="project" value="InterPro"/>
</dbReference>
<dbReference type="Proteomes" id="UP000581769">
    <property type="component" value="Unassembled WGS sequence"/>
</dbReference>
<protein>
    <submittedName>
        <fullName evidence="6">GAF domain-containing protein</fullName>
    </submittedName>
</protein>
<evidence type="ECO:0000256" key="2">
    <source>
        <dbReference type="ARBA" id="ARBA00022777"/>
    </source>
</evidence>
<reference evidence="6 7" key="1">
    <citation type="submission" date="2020-08" db="EMBL/GenBank/DDBJ databases">
        <title>Sequencing the genomes of 1000 actinobacteria strains.</title>
        <authorList>
            <person name="Klenk H.-P."/>
        </authorList>
    </citation>
    <scope>NUCLEOTIDE SEQUENCE [LARGE SCALE GENOMIC DNA]</scope>
    <source>
        <strain evidence="6 7">DSM 45859</strain>
    </source>
</reference>
<dbReference type="AlphaFoldDB" id="A0A840J6R6"/>
<name>A0A840J6R6_9PSEU</name>
<dbReference type="PIRSF" id="PIRSF036625">
    <property type="entry name" value="GAF_ANTAR"/>
    <property type="match status" value="1"/>
</dbReference>
<sequence length="249" mass="26587">MHSFEEELTGNTRASVEPFETLTRLLVETKTVAEALQLVVDAAGHVVPNAALVSVTLCTPGGEFYTPVRTDAVAVALDEVQYRSGSGPCLDAARTDGPGYVDSTDLAVENRWPQFAVAAVQHGYGSILSTELVPSGEAGRLSGALNLYSRSPGGFTEGERYTALLLSTHASLALAHARGVEIAELERAQLQHAISTRDLIGQAKGILMQRQGISADEAFATLQRTSQDLNVKLVDLARTVTERHSELES</sequence>
<dbReference type="InterPro" id="IPR029016">
    <property type="entry name" value="GAF-like_dom_sf"/>
</dbReference>
<dbReference type="SMART" id="SM01012">
    <property type="entry name" value="ANTAR"/>
    <property type="match status" value="1"/>
</dbReference>
<dbReference type="SUPFAM" id="SSF55781">
    <property type="entry name" value="GAF domain-like"/>
    <property type="match status" value="1"/>
</dbReference>
<dbReference type="InterPro" id="IPR036388">
    <property type="entry name" value="WH-like_DNA-bd_sf"/>
</dbReference>
<organism evidence="6 7">
    <name type="scientific">Amycolatopsis jiangsuensis</name>
    <dbReference type="NCBI Taxonomy" id="1181879"/>
    <lineage>
        <taxon>Bacteria</taxon>
        <taxon>Bacillati</taxon>
        <taxon>Actinomycetota</taxon>
        <taxon>Actinomycetes</taxon>
        <taxon>Pseudonocardiales</taxon>
        <taxon>Pseudonocardiaceae</taxon>
        <taxon>Amycolatopsis</taxon>
    </lineage>
</organism>
<keyword evidence="7" id="KW-1185">Reference proteome</keyword>
<evidence type="ECO:0000313" key="7">
    <source>
        <dbReference type="Proteomes" id="UP000581769"/>
    </source>
</evidence>
<keyword evidence="2" id="KW-0418">Kinase</keyword>
<dbReference type="InterPro" id="IPR003018">
    <property type="entry name" value="GAF"/>
</dbReference>
<dbReference type="EMBL" id="JACHMG010000001">
    <property type="protein sequence ID" value="MBB4689122.1"/>
    <property type="molecule type" value="Genomic_DNA"/>
</dbReference>
<accession>A0A840J6R6</accession>
<evidence type="ECO:0000313" key="6">
    <source>
        <dbReference type="EMBL" id="MBB4689122.1"/>
    </source>
</evidence>
<dbReference type="Gene3D" id="1.10.10.10">
    <property type="entry name" value="Winged helix-like DNA-binding domain superfamily/Winged helix DNA-binding domain"/>
    <property type="match status" value="1"/>
</dbReference>
<keyword evidence="1" id="KW-0808">Transferase</keyword>
<gene>
    <name evidence="6" type="ORF">BJY18_006607</name>
</gene>
<dbReference type="GO" id="GO:0016301">
    <property type="term" value="F:kinase activity"/>
    <property type="evidence" value="ECO:0007669"/>
    <property type="project" value="UniProtKB-KW"/>
</dbReference>
<keyword evidence="3" id="KW-0805">Transcription regulation</keyword>
<dbReference type="InterPro" id="IPR005561">
    <property type="entry name" value="ANTAR"/>
</dbReference>
<dbReference type="Pfam" id="PF13185">
    <property type="entry name" value="GAF_2"/>
    <property type="match status" value="1"/>
</dbReference>
<dbReference type="InterPro" id="IPR012074">
    <property type="entry name" value="GAF_ANTAR"/>
</dbReference>
<dbReference type="SUPFAM" id="SSF52172">
    <property type="entry name" value="CheY-like"/>
    <property type="match status" value="1"/>
</dbReference>
<evidence type="ECO:0000256" key="4">
    <source>
        <dbReference type="ARBA" id="ARBA00023163"/>
    </source>
</evidence>
<dbReference type="Pfam" id="PF03861">
    <property type="entry name" value="ANTAR"/>
    <property type="match status" value="1"/>
</dbReference>